<name>A0A812RPV1_9DINO</name>
<dbReference type="AlphaFoldDB" id="A0A812RPV1"/>
<keyword evidence="4" id="KW-1185">Reference proteome</keyword>
<dbReference type="EMBL" id="CAJNDS010002367">
    <property type="protein sequence ID" value="CAE7451388.1"/>
    <property type="molecule type" value="Genomic_DNA"/>
</dbReference>
<evidence type="ECO:0000256" key="1">
    <source>
        <dbReference type="SAM" id="MobiDB-lite"/>
    </source>
</evidence>
<feature type="compositionally biased region" description="Polar residues" evidence="1">
    <location>
        <begin position="1064"/>
        <end position="1085"/>
    </location>
</feature>
<protein>
    <submittedName>
        <fullName evidence="3">FH8 protein</fullName>
    </submittedName>
</protein>
<gene>
    <name evidence="3" type="primary">FH8</name>
    <name evidence="3" type="ORF">SNAT2548_LOCUS24713</name>
</gene>
<evidence type="ECO:0000313" key="3">
    <source>
        <dbReference type="EMBL" id="CAE7451388.1"/>
    </source>
</evidence>
<dbReference type="PANTHER" id="PTHR45733">
    <property type="entry name" value="FORMIN-J"/>
    <property type="match status" value="1"/>
</dbReference>
<proteinExistence type="predicted"/>
<dbReference type="InterPro" id="IPR051144">
    <property type="entry name" value="Formin_homology_domain"/>
</dbReference>
<sequence>MGPPLEKQLEIKEKEIRALREELEAELSSRALPPLEKSATALEALDMRDMAELRATKKIEEPLQKIMATIVFVVYNIEVKSEGDWRGKVSHSLVRDLMDFDRDGILVAGSAQVERLEEHCADQELSIEAMEKFKGPRIAKALTAWIWAMRDYAECAKDIKPRMDKLRKLEKEFQELHKEKVEKDMHEKMEKARLDDLYLACSFWLKSSRNHCPDVQDGVEAVSQAPQLLQEGAEAFAETVASIPEAVQVGARRVQEGLAAVARSVSRSFSAGPSYAQRHRDKARAEARAAKEAAKQYQKLQWTEAMERNLQMLRTIIEHRHNEILLAEMNEEWEKKAALEAELKDLKVRQARLSCALWAEPEDLPSSMQLLESDKPQKLQQELEGVLEELGLIPPRDHSVLDARQLVAPTLEQAKVLAETKPTAEPAPEPAPSPSLAIDAHASNASQHTLPLPLPLTGLRLPLRSPMQTEQTEVDSPSKAAPHGSHLVQRGPRPQTPRRTSSNQKGKEGKGGKARVDAFGPGPTVAAELNGRDTEAAGKRFVEVCVDAESRESQGGQGSQSGQGKASKGSAKGPGPPGKGKGGKGPKGPPMPNGAGAPGDAEGKEGKGKGKKGPALPGGKGGRIRKVTPLGRRFHWKELPADKVKGTVFDDINSSNSLEVQFEGLKNYFADDDELSKAPGASSTKDDSPITVFEQSRTQNIAIVLRGIFGQMPTSEETEALAQGLGAVDAARAGPVAHCLDAERTALLPTAMPTAEEAAQLLAHPPERLRNIERLVLPLARLPRAAERVRALHLSVNAERDAAMLQARLDALSTACSALRGSLALRRFLRTVAKLGSWINSADTEMEKGFAVSSALGKLRVFRALRNDKTVSLLHMALLAASGGEVSVLRGLCSSFALELEALEPVAREELADLDKAILQFAAEEAWLLTEADEPANSIAVRAKLRAIHQELLLPAREQLQRAWAALRIDLSVTLRYFAEAETPSLEAAAEQLFQTLHAFQKDVATAASEIMAQPRRFLKAYAAGGEEQRDPEPTPDKVRARSASAAKLGRQLQKGMSLADRVAQQTSTNSTRADNRGPSKTQAVLTEVQAPKPDGRTEQLG</sequence>
<feature type="domain" description="FH2" evidence="2">
    <location>
        <begin position="621"/>
        <end position="1030"/>
    </location>
</feature>
<dbReference type="InterPro" id="IPR042201">
    <property type="entry name" value="FH2_Formin_sf"/>
</dbReference>
<dbReference type="Proteomes" id="UP000604046">
    <property type="component" value="Unassembled WGS sequence"/>
</dbReference>
<dbReference type="PROSITE" id="PS51444">
    <property type="entry name" value="FH2"/>
    <property type="match status" value="1"/>
</dbReference>
<dbReference type="InterPro" id="IPR015425">
    <property type="entry name" value="FH2_Formin"/>
</dbReference>
<dbReference type="SUPFAM" id="SSF101447">
    <property type="entry name" value="Formin homology 2 domain (FH2 domain)"/>
    <property type="match status" value="1"/>
</dbReference>
<organism evidence="3 4">
    <name type="scientific">Symbiodinium natans</name>
    <dbReference type="NCBI Taxonomy" id="878477"/>
    <lineage>
        <taxon>Eukaryota</taxon>
        <taxon>Sar</taxon>
        <taxon>Alveolata</taxon>
        <taxon>Dinophyceae</taxon>
        <taxon>Suessiales</taxon>
        <taxon>Symbiodiniaceae</taxon>
        <taxon>Symbiodinium</taxon>
    </lineage>
</organism>
<feature type="compositionally biased region" description="Low complexity" evidence="1">
    <location>
        <begin position="562"/>
        <end position="573"/>
    </location>
</feature>
<dbReference type="Gene3D" id="1.20.920.60">
    <property type="match status" value="1"/>
</dbReference>
<accession>A0A812RPV1</accession>
<feature type="compositionally biased region" description="Low complexity" evidence="1">
    <location>
        <begin position="489"/>
        <end position="500"/>
    </location>
</feature>
<feature type="compositionally biased region" description="Basic and acidic residues" evidence="1">
    <location>
        <begin position="505"/>
        <end position="516"/>
    </location>
</feature>
<feature type="region of interest" description="Disordered" evidence="1">
    <location>
        <begin position="466"/>
        <end position="532"/>
    </location>
</feature>
<dbReference type="Pfam" id="PF02181">
    <property type="entry name" value="FH2"/>
    <property type="match status" value="1"/>
</dbReference>
<evidence type="ECO:0000259" key="2">
    <source>
        <dbReference type="PROSITE" id="PS51444"/>
    </source>
</evidence>
<feature type="region of interest" description="Disordered" evidence="1">
    <location>
        <begin position="1025"/>
        <end position="1102"/>
    </location>
</feature>
<feature type="region of interest" description="Disordered" evidence="1">
    <location>
        <begin position="548"/>
        <end position="629"/>
    </location>
</feature>
<feature type="compositionally biased region" description="Basic and acidic residues" evidence="1">
    <location>
        <begin position="1027"/>
        <end position="1040"/>
    </location>
</feature>
<dbReference type="SMART" id="SM00498">
    <property type="entry name" value="FH2"/>
    <property type="match status" value="1"/>
</dbReference>
<evidence type="ECO:0000313" key="4">
    <source>
        <dbReference type="Proteomes" id="UP000604046"/>
    </source>
</evidence>
<dbReference type="Gene3D" id="1.20.58.2220">
    <property type="entry name" value="Formin, FH2 domain"/>
    <property type="match status" value="1"/>
</dbReference>
<comment type="caution">
    <text evidence="3">The sequence shown here is derived from an EMBL/GenBank/DDBJ whole genome shotgun (WGS) entry which is preliminary data.</text>
</comment>
<reference evidence="3" key="1">
    <citation type="submission" date="2021-02" db="EMBL/GenBank/DDBJ databases">
        <authorList>
            <person name="Dougan E. K."/>
            <person name="Rhodes N."/>
            <person name="Thang M."/>
            <person name="Chan C."/>
        </authorList>
    </citation>
    <scope>NUCLEOTIDE SEQUENCE</scope>
</reference>
<dbReference type="OrthoDB" id="1668162at2759"/>
<feature type="compositionally biased region" description="Polar residues" evidence="1">
    <location>
        <begin position="466"/>
        <end position="475"/>
    </location>
</feature>